<dbReference type="SUPFAM" id="SSF52540">
    <property type="entry name" value="P-loop containing nucleoside triphosphate hydrolases"/>
    <property type="match status" value="1"/>
</dbReference>
<evidence type="ECO:0000256" key="11">
    <source>
        <dbReference type="ARBA" id="ARBA00044932"/>
    </source>
</evidence>
<evidence type="ECO:0000256" key="10">
    <source>
        <dbReference type="ARBA" id="ARBA00023235"/>
    </source>
</evidence>
<evidence type="ECO:0000256" key="7">
    <source>
        <dbReference type="ARBA" id="ARBA00022806"/>
    </source>
</evidence>
<keyword evidence="10" id="KW-0413">Isomerase</keyword>
<evidence type="ECO:0000256" key="6">
    <source>
        <dbReference type="ARBA" id="ARBA00022801"/>
    </source>
</evidence>
<comment type="subunit">
    <text evidence="2">Homohexamer.</text>
</comment>
<keyword evidence="6 14" id="KW-0378">Hydrolase</keyword>
<dbReference type="InterPro" id="IPR007694">
    <property type="entry name" value="DNA_helicase_DnaB-like_C"/>
</dbReference>
<dbReference type="InterPro" id="IPR007693">
    <property type="entry name" value="DNA_helicase_DnaB-like_N"/>
</dbReference>
<comment type="function">
    <text evidence="11 14">The main replicative DNA helicase, it participates in initiation and elongation during chromosome replication. Travels ahead of the DNA replisome, separating dsDNA into templates for DNA synthesis. A processive ATP-dependent 5'-3' DNA helicase it has DNA-dependent ATPase activity.</text>
</comment>
<accession>A0A1H3GB25</accession>
<dbReference type="GO" id="GO:0016887">
    <property type="term" value="F:ATP hydrolysis activity"/>
    <property type="evidence" value="ECO:0007669"/>
    <property type="project" value="RHEA"/>
</dbReference>
<dbReference type="InterPro" id="IPR016136">
    <property type="entry name" value="DNA_helicase_N/primase_C"/>
</dbReference>
<dbReference type="Proteomes" id="UP000199286">
    <property type="component" value="Unassembled WGS sequence"/>
</dbReference>
<dbReference type="InterPro" id="IPR027417">
    <property type="entry name" value="P-loop_NTPase"/>
</dbReference>
<dbReference type="Pfam" id="PF00772">
    <property type="entry name" value="DnaB"/>
    <property type="match status" value="1"/>
</dbReference>
<keyword evidence="4 14" id="KW-0235">DNA replication</keyword>
<dbReference type="PANTHER" id="PTHR30153:SF2">
    <property type="entry name" value="REPLICATIVE DNA HELICASE"/>
    <property type="match status" value="1"/>
</dbReference>
<dbReference type="PROSITE" id="PS51199">
    <property type="entry name" value="SF4_HELICASE"/>
    <property type="match status" value="1"/>
</dbReference>
<evidence type="ECO:0000256" key="3">
    <source>
        <dbReference type="ARBA" id="ARBA00022515"/>
    </source>
</evidence>
<feature type="domain" description="SF4 helicase" evidence="15">
    <location>
        <begin position="192"/>
        <end position="489"/>
    </location>
</feature>
<keyword evidence="7 14" id="KW-0347">Helicase</keyword>
<organism evidence="16 17">
    <name type="scientific">Citreimonas salinaria</name>
    <dbReference type="NCBI Taxonomy" id="321339"/>
    <lineage>
        <taxon>Bacteria</taxon>
        <taxon>Pseudomonadati</taxon>
        <taxon>Pseudomonadota</taxon>
        <taxon>Alphaproteobacteria</taxon>
        <taxon>Rhodobacterales</taxon>
        <taxon>Roseobacteraceae</taxon>
        <taxon>Citreimonas</taxon>
    </lineage>
</organism>
<dbReference type="STRING" id="321339.SAMN05444340_102245"/>
<dbReference type="NCBIfam" id="NF006606">
    <property type="entry name" value="PRK09165.1"/>
    <property type="match status" value="1"/>
</dbReference>
<comment type="catalytic activity">
    <reaction evidence="12 14">
        <text>ATP + H2O = ADP + phosphate + H(+)</text>
        <dbReference type="Rhea" id="RHEA:13065"/>
        <dbReference type="ChEBI" id="CHEBI:15377"/>
        <dbReference type="ChEBI" id="CHEBI:15378"/>
        <dbReference type="ChEBI" id="CHEBI:30616"/>
        <dbReference type="ChEBI" id="CHEBI:43474"/>
        <dbReference type="ChEBI" id="CHEBI:456216"/>
        <dbReference type="EC" id="5.6.2.3"/>
    </reaction>
</comment>
<evidence type="ECO:0000256" key="4">
    <source>
        <dbReference type="ARBA" id="ARBA00022705"/>
    </source>
</evidence>
<dbReference type="Gene3D" id="1.10.860.10">
    <property type="entry name" value="DNAb Helicase, Chain A"/>
    <property type="match status" value="1"/>
</dbReference>
<dbReference type="PANTHER" id="PTHR30153">
    <property type="entry name" value="REPLICATIVE DNA HELICASE DNAB"/>
    <property type="match status" value="1"/>
</dbReference>
<evidence type="ECO:0000256" key="5">
    <source>
        <dbReference type="ARBA" id="ARBA00022741"/>
    </source>
</evidence>
<evidence type="ECO:0000313" key="16">
    <source>
        <dbReference type="EMBL" id="SDY00240.1"/>
    </source>
</evidence>
<dbReference type="GO" id="GO:0043139">
    <property type="term" value="F:5'-3' DNA helicase activity"/>
    <property type="evidence" value="ECO:0007669"/>
    <property type="project" value="UniProtKB-EC"/>
</dbReference>
<dbReference type="EC" id="5.6.2.3" evidence="13 14"/>
<reference evidence="16 17" key="1">
    <citation type="submission" date="2016-10" db="EMBL/GenBank/DDBJ databases">
        <authorList>
            <person name="de Groot N.N."/>
        </authorList>
    </citation>
    <scope>NUCLEOTIDE SEQUENCE [LARGE SCALE GENOMIC DNA]</scope>
    <source>
        <strain evidence="16 17">DSM 26880</strain>
    </source>
</reference>
<dbReference type="GO" id="GO:1990077">
    <property type="term" value="C:primosome complex"/>
    <property type="evidence" value="ECO:0007669"/>
    <property type="project" value="UniProtKB-UniRule"/>
</dbReference>
<dbReference type="GO" id="GO:0003677">
    <property type="term" value="F:DNA binding"/>
    <property type="evidence" value="ECO:0007669"/>
    <property type="project" value="UniProtKB-UniRule"/>
</dbReference>
<dbReference type="InterPro" id="IPR036185">
    <property type="entry name" value="DNA_heli_DnaB-like_N_sf"/>
</dbReference>
<protein>
    <recommendedName>
        <fullName evidence="13 14">Replicative DNA helicase</fullName>
        <ecNumber evidence="13 14">5.6.2.3</ecNumber>
    </recommendedName>
</protein>
<evidence type="ECO:0000313" key="17">
    <source>
        <dbReference type="Proteomes" id="UP000199286"/>
    </source>
</evidence>
<dbReference type="AlphaFoldDB" id="A0A1H3GB25"/>
<evidence type="ECO:0000256" key="13">
    <source>
        <dbReference type="NCBIfam" id="TIGR00665"/>
    </source>
</evidence>
<evidence type="ECO:0000256" key="1">
    <source>
        <dbReference type="ARBA" id="ARBA00008428"/>
    </source>
</evidence>
<dbReference type="SUPFAM" id="SSF48024">
    <property type="entry name" value="N-terminal domain of DnaB helicase"/>
    <property type="match status" value="1"/>
</dbReference>
<keyword evidence="5 14" id="KW-0547">Nucleotide-binding</keyword>
<dbReference type="NCBIfam" id="TIGR00665">
    <property type="entry name" value="DnaB"/>
    <property type="match status" value="1"/>
</dbReference>
<dbReference type="InterPro" id="IPR007692">
    <property type="entry name" value="DNA_helicase_DnaB"/>
</dbReference>
<evidence type="ECO:0000259" key="15">
    <source>
        <dbReference type="PROSITE" id="PS51199"/>
    </source>
</evidence>
<sequence>MNEIATINPTGAQIDAPETMPHSIEAEQQLLGAILTNNDIYDRVSSIIGPHHFYDPVHARIYEIAAARIAKNNLASPVTLKAFMEDDEGLKELGGAAYLARLAGAAVSSFAVRDYAQMIYDLAVRRDLIRLGRDISAKAAKVAVDSEPREQIVEAEQALYKIAEQGQAESGFVSFLKAVTDAVNVANAAYQREGGLAGISTGLIDMDRKLGGLHKSDLLILAGRPSMGKTSLATNVAFNIAKAYKRGIRHDGTEGTIEGGVVGFYSLEMSAEQLAARILSEAAEVPSEQIRKGDMTEAEFRRFVEAAKSLEACPLYIDDTPALPISQLAARARRLKRTHGLDVLMVDYLQLVRPATAKDSRVNEVSEITQGLKAIAKELDIPVIALSQLSRQVESREDKRPQLSDLRESGSIEQDADVVMFVYREEYYKEREKPGEHDLEKMAIWQEEMERLHGKAEVVIGKQRHGPIGTVELSFEGRFTRFGNLVKPWQQGGEDF</sequence>
<dbReference type="OrthoDB" id="9773982at2"/>
<evidence type="ECO:0000256" key="12">
    <source>
        <dbReference type="ARBA" id="ARBA00048954"/>
    </source>
</evidence>
<proteinExistence type="inferred from homology"/>
<evidence type="ECO:0000256" key="14">
    <source>
        <dbReference type="RuleBase" id="RU362085"/>
    </source>
</evidence>
<dbReference type="CDD" id="cd00984">
    <property type="entry name" value="DnaB_C"/>
    <property type="match status" value="1"/>
</dbReference>
<evidence type="ECO:0000256" key="8">
    <source>
        <dbReference type="ARBA" id="ARBA00022840"/>
    </source>
</evidence>
<dbReference type="GO" id="GO:0006269">
    <property type="term" value="P:DNA replication, synthesis of primer"/>
    <property type="evidence" value="ECO:0007669"/>
    <property type="project" value="UniProtKB-UniRule"/>
</dbReference>
<dbReference type="EMBL" id="FNPF01000002">
    <property type="protein sequence ID" value="SDY00240.1"/>
    <property type="molecule type" value="Genomic_DNA"/>
</dbReference>
<dbReference type="InterPro" id="IPR003593">
    <property type="entry name" value="AAA+_ATPase"/>
</dbReference>
<keyword evidence="17" id="KW-1185">Reference proteome</keyword>
<comment type="similarity">
    <text evidence="1 14">Belongs to the helicase family. DnaB subfamily.</text>
</comment>
<dbReference type="GO" id="GO:0005524">
    <property type="term" value="F:ATP binding"/>
    <property type="evidence" value="ECO:0007669"/>
    <property type="project" value="UniProtKB-UniRule"/>
</dbReference>
<dbReference type="GO" id="GO:0005829">
    <property type="term" value="C:cytosol"/>
    <property type="evidence" value="ECO:0007669"/>
    <property type="project" value="TreeGrafter"/>
</dbReference>
<dbReference type="Pfam" id="PF03796">
    <property type="entry name" value="DnaB_C"/>
    <property type="match status" value="1"/>
</dbReference>
<evidence type="ECO:0000256" key="2">
    <source>
        <dbReference type="ARBA" id="ARBA00011643"/>
    </source>
</evidence>
<evidence type="ECO:0000256" key="9">
    <source>
        <dbReference type="ARBA" id="ARBA00023125"/>
    </source>
</evidence>
<gene>
    <name evidence="16" type="ORF">SAMN05444340_102245</name>
</gene>
<keyword evidence="8 14" id="KW-0067">ATP-binding</keyword>
<keyword evidence="9 14" id="KW-0238">DNA-binding</keyword>
<keyword evidence="3 14" id="KW-0639">Primosome</keyword>
<dbReference type="RefSeq" id="WP_089879366.1">
    <property type="nucleotide sequence ID" value="NZ_FNPF01000002.1"/>
</dbReference>
<dbReference type="Gene3D" id="3.40.50.300">
    <property type="entry name" value="P-loop containing nucleotide triphosphate hydrolases"/>
    <property type="match status" value="1"/>
</dbReference>
<name>A0A1H3GB25_9RHOB</name>
<dbReference type="SMART" id="SM00382">
    <property type="entry name" value="AAA"/>
    <property type="match status" value="1"/>
</dbReference>